<dbReference type="GO" id="GO:0055085">
    <property type="term" value="P:transmembrane transport"/>
    <property type="evidence" value="ECO:0007669"/>
    <property type="project" value="InterPro"/>
</dbReference>
<dbReference type="PROSITE" id="PS50928">
    <property type="entry name" value="ABC_TM1"/>
    <property type="match status" value="1"/>
</dbReference>
<proteinExistence type="inferred from homology"/>
<dbReference type="InterPro" id="IPR000515">
    <property type="entry name" value="MetI-like"/>
</dbReference>
<accession>A0A3D2X6W8</accession>
<evidence type="ECO:0000259" key="8">
    <source>
        <dbReference type="PROSITE" id="PS50928"/>
    </source>
</evidence>
<comment type="caution">
    <text evidence="9">The sequence shown here is derived from an EMBL/GenBank/DDBJ whole genome shotgun (WGS) entry which is preliminary data.</text>
</comment>
<keyword evidence="4 7" id="KW-0812">Transmembrane</keyword>
<gene>
    <name evidence="9" type="ORF">DHW61_08635</name>
</gene>
<evidence type="ECO:0000256" key="7">
    <source>
        <dbReference type="RuleBase" id="RU363032"/>
    </source>
</evidence>
<evidence type="ECO:0000256" key="5">
    <source>
        <dbReference type="ARBA" id="ARBA00022989"/>
    </source>
</evidence>
<feature type="transmembrane region" description="Helical" evidence="7">
    <location>
        <begin position="34"/>
        <end position="59"/>
    </location>
</feature>
<feature type="transmembrane region" description="Helical" evidence="7">
    <location>
        <begin position="295"/>
        <end position="315"/>
    </location>
</feature>
<dbReference type="EMBL" id="DPVV01000283">
    <property type="protein sequence ID" value="HCL02467.1"/>
    <property type="molecule type" value="Genomic_DNA"/>
</dbReference>
<evidence type="ECO:0000313" key="10">
    <source>
        <dbReference type="Proteomes" id="UP000262969"/>
    </source>
</evidence>
<keyword evidence="2 7" id="KW-0813">Transport</keyword>
<feature type="transmembrane region" description="Helical" evidence="7">
    <location>
        <begin position="102"/>
        <end position="122"/>
    </location>
</feature>
<dbReference type="InterPro" id="IPR035906">
    <property type="entry name" value="MetI-like_sf"/>
</dbReference>
<sequence>MDLIQSCKIEIEKIKSDKQFENNRKKYIRKSKEALFWLFRLIILVGICYVILGPLIGIVSSSFFSDSDFANKLVYIIPQNPTLERYRLASLRLDYIKTLGNSLAYVLSLMVIQVVICSMVGYGFARFNFPFKKLLFGFVIVMIVIPTHTVILPIYVTFQKFNPLGLFSLLTGKVPNYLGTVKPMFIMSLFGCGLRSGLYIYIFTQFFRGLPKEIEEAAFVDGAGMWYTYFRIMLVNAIPSVLTVAIFSLVWQYNDTFFGNLFNISPNIVISRKITTLQQTIANVDRIMTPAIARLYLYAGIVLVILPVIIVYVLLQKRFIEGVERSGIVG</sequence>
<keyword evidence="5 7" id="KW-1133">Transmembrane helix</keyword>
<evidence type="ECO:0000256" key="4">
    <source>
        <dbReference type="ARBA" id="ARBA00022692"/>
    </source>
</evidence>
<evidence type="ECO:0000256" key="1">
    <source>
        <dbReference type="ARBA" id="ARBA00004651"/>
    </source>
</evidence>
<dbReference type="AlphaFoldDB" id="A0A3D2X6W8"/>
<evidence type="ECO:0000256" key="6">
    <source>
        <dbReference type="ARBA" id="ARBA00023136"/>
    </source>
</evidence>
<dbReference type="PANTHER" id="PTHR43744">
    <property type="entry name" value="ABC TRANSPORTER PERMEASE PROTEIN MG189-RELATED-RELATED"/>
    <property type="match status" value="1"/>
</dbReference>
<name>A0A3D2X6W8_9FIRM</name>
<dbReference type="CDD" id="cd06261">
    <property type="entry name" value="TM_PBP2"/>
    <property type="match status" value="1"/>
</dbReference>
<dbReference type="Gene3D" id="1.10.3720.10">
    <property type="entry name" value="MetI-like"/>
    <property type="match status" value="1"/>
</dbReference>
<comment type="subcellular location">
    <subcellularLocation>
        <location evidence="1 7">Cell membrane</location>
        <topology evidence="1 7">Multi-pass membrane protein</topology>
    </subcellularLocation>
</comment>
<feature type="transmembrane region" description="Helical" evidence="7">
    <location>
        <begin position="228"/>
        <end position="251"/>
    </location>
</feature>
<organism evidence="9 10">
    <name type="scientific">Lachnoclostridium phytofermentans</name>
    <dbReference type="NCBI Taxonomy" id="66219"/>
    <lineage>
        <taxon>Bacteria</taxon>
        <taxon>Bacillati</taxon>
        <taxon>Bacillota</taxon>
        <taxon>Clostridia</taxon>
        <taxon>Lachnospirales</taxon>
        <taxon>Lachnospiraceae</taxon>
    </lineage>
</organism>
<dbReference type="SUPFAM" id="SSF161098">
    <property type="entry name" value="MetI-like"/>
    <property type="match status" value="1"/>
</dbReference>
<evidence type="ECO:0000256" key="2">
    <source>
        <dbReference type="ARBA" id="ARBA00022448"/>
    </source>
</evidence>
<dbReference type="PANTHER" id="PTHR43744:SF8">
    <property type="entry name" value="SN-GLYCEROL-3-PHOSPHATE TRANSPORT SYSTEM PERMEASE PROTEIN UGPE"/>
    <property type="match status" value="1"/>
</dbReference>
<keyword evidence="6 7" id="KW-0472">Membrane</keyword>
<comment type="similarity">
    <text evidence="7">Belongs to the binding-protein-dependent transport system permease family.</text>
</comment>
<evidence type="ECO:0000313" key="9">
    <source>
        <dbReference type="EMBL" id="HCL02467.1"/>
    </source>
</evidence>
<feature type="domain" description="ABC transmembrane type-1" evidence="8">
    <location>
        <begin position="99"/>
        <end position="314"/>
    </location>
</feature>
<feature type="transmembrane region" description="Helical" evidence="7">
    <location>
        <begin position="184"/>
        <end position="207"/>
    </location>
</feature>
<reference evidence="9 10" key="1">
    <citation type="journal article" date="2018" name="Nat. Biotechnol.">
        <title>A standardized bacterial taxonomy based on genome phylogeny substantially revises the tree of life.</title>
        <authorList>
            <person name="Parks D.H."/>
            <person name="Chuvochina M."/>
            <person name="Waite D.W."/>
            <person name="Rinke C."/>
            <person name="Skarshewski A."/>
            <person name="Chaumeil P.A."/>
            <person name="Hugenholtz P."/>
        </authorList>
    </citation>
    <scope>NUCLEOTIDE SEQUENCE [LARGE SCALE GENOMIC DNA]</scope>
    <source>
        <strain evidence="9">UBA11728</strain>
    </source>
</reference>
<feature type="transmembrane region" description="Helical" evidence="7">
    <location>
        <begin position="134"/>
        <end position="156"/>
    </location>
</feature>
<dbReference type="Proteomes" id="UP000262969">
    <property type="component" value="Unassembled WGS sequence"/>
</dbReference>
<evidence type="ECO:0000256" key="3">
    <source>
        <dbReference type="ARBA" id="ARBA00022475"/>
    </source>
</evidence>
<protein>
    <submittedName>
        <fullName evidence="9">Carbohydrate ABC transporter permease</fullName>
    </submittedName>
</protein>
<keyword evidence="3" id="KW-1003">Cell membrane</keyword>
<dbReference type="GO" id="GO:0005886">
    <property type="term" value="C:plasma membrane"/>
    <property type="evidence" value="ECO:0007669"/>
    <property type="project" value="UniProtKB-SubCell"/>
</dbReference>
<dbReference type="Pfam" id="PF00528">
    <property type="entry name" value="BPD_transp_1"/>
    <property type="match status" value="1"/>
</dbReference>